<dbReference type="RefSeq" id="WP_077426384.1">
    <property type="nucleotide sequence ID" value="NZ_MLHH01000003.1"/>
</dbReference>
<evidence type="ECO:0000313" key="3">
    <source>
        <dbReference type="Proteomes" id="UP000189437"/>
    </source>
</evidence>
<name>A0A1V3IBK5_9PAST</name>
<gene>
    <name evidence="2" type="ORF">BKK48_01130</name>
</gene>
<organism evidence="2 3">
    <name type="scientific">Rodentibacter heidelbergensis</name>
    <dbReference type="NCBI Taxonomy" id="1908258"/>
    <lineage>
        <taxon>Bacteria</taxon>
        <taxon>Pseudomonadati</taxon>
        <taxon>Pseudomonadota</taxon>
        <taxon>Gammaproteobacteria</taxon>
        <taxon>Pasteurellales</taxon>
        <taxon>Pasteurellaceae</taxon>
        <taxon>Rodentibacter</taxon>
    </lineage>
</organism>
<feature type="coiled-coil region" evidence="1">
    <location>
        <begin position="58"/>
        <end position="85"/>
    </location>
</feature>
<keyword evidence="3" id="KW-1185">Reference proteome</keyword>
<dbReference type="AlphaFoldDB" id="A0A1V3IBK5"/>
<protein>
    <submittedName>
        <fullName evidence="2">Uncharacterized protein</fullName>
    </submittedName>
</protein>
<dbReference type="EMBL" id="MLHH01000003">
    <property type="protein sequence ID" value="OOF37561.1"/>
    <property type="molecule type" value="Genomic_DNA"/>
</dbReference>
<evidence type="ECO:0000313" key="2">
    <source>
        <dbReference type="EMBL" id="OOF37561.1"/>
    </source>
</evidence>
<reference evidence="2 3" key="1">
    <citation type="submission" date="2016-10" db="EMBL/GenBank/DDBJ databases">
        <title>Rodentibacter gen. nov. and new species.</title>
        <authorList>
            <person name="Christensen H."/>
        </authorList>
    </citation>
    <scope>NUCLEOTIDE SEQUENCE [LARGE SCALE GENOMIC DNA]</scope>
    <source>
        <strain evidence="2 3">Ac69</strain>
    </source>
</reference>
<dbReference type="STRING" id="1908258.BKK48_01130"/>
<comment type="caution">
    <text evidence="2">The sequence shown here is derived from an EMBL/GenBank/DDBJ whole genome shotgun (WGS) entry which is preliminary data.</text>
</comment>
<evidence type="ECO:0000256" key="1">
    <source>
        <dbReference type="SAM" id="Coils"/>
    </source>
</evidence>
<dbReference type="Proteomes" id="UP000189437">
    <property type="component" value="Unassembled WGS sequence"/>
</dbReference>
<dbReference type="OrthoDB" id="9956830at2"/>
<keyword evidence="1" id="KW-0175">Coiled coil</keyword>
<sequence>MLKKCITPIAITMVMVACSNNPPPQISDNEALARLEALDRLDAKEYPKFRQREEEKYQSAKQRRLDDLEAERIHYQNQAIKYQNSRQQTRDMIDDLGKIQMNRAKAINKAYENRSKKQDIYIIR</sequence>
<accession>A0A1V3IBK5</accession>
<proteinExistence type="predicted"/>
<dbReference type="PROSITE" id="PS51257">
    <property type="entry name" value="PROKAR_LIPOPROTEIN"/>
    <property type="match status" value="1"/>
</dbReference>